<reference evidence="1" key="1">
    <citation type="submission" date="2022-04" db="EMBL/GenBank/DDBJ databases">
        <title>Genome of the entomopathogenic fungus Entomophthora muscae.</title>
        <authorList>
            <person name="Elya C."/>
            <person name="Lovett B.R."/>
            <person name="Lee E."/>
            <person name="Macias A.M."/>
            <person name="Hajek A.E."/>
            <person name="De Bivort B.L."/>
            <person name="Kasson M.T."/>
            <person name="De Fine Licht H.H."/>
            <person name="Stajich J.E."/>
        </authorList>
    </citation>
    <scope>NUCLEOTIDE SEQUENCE</scope>
    <source>
        <strain evidence="1">Berkeley</strain>
    </source>
</reference>
<keyword evidence="2" id="KW-1185">Reference proteome</keyword>
<keyword evidence="1" id="KW-0560">Oxidoreductase</keyword>
<protein>
    <submittedName>
        <fullName evidence="1">Mitochondrial 2-enoyl thioester reductase</fullName>
        <ecNumber evidence="1">1.3.1.38</ecNumber>
    </submittedName>
</protein>
<proteinExistence type="predicted"/>
<dbReference type="Proteomes" id="UP001165960">
    <property type="component" value="Unassembled WGS sequence"/>
</dbReference>
<sequence length="121" mass="13507">MQILFNTFKRLLFKLSPSYFVAISYLVYSIKRYSRKEPKHDEIEVRFLAAPVNPSDLNQIEGVYPRQPTFIPDFGAVGGNEGVAQIIRVGTSVASSFQPGQWVLPAKPGFGKLFDLQLGQG</sequence>
<dbReference type="EMBL" id="QTSX02007107">
    <property type="protein sequence ID" value="KAJ9051612.1"/>
    <property type="molecule type" value="Genomic_DNA"/>
</dbReference>
<comment type="caution">
    <text evidence="1">The sequence shown here is derived from an EMBL/GenBank/DDBJ whole genome shotgun (WGS) entry which is preliminary data.</text>
</comment>
<gene>
    <name evidence="1" type="primary">ETR1_2</name>
    <name evidence="1" type="ORF">DSO57_1003163</name>
</gene>
<accession>A0ACC2RNJ6</accession>
<name>A0ACC2RNJ6_9FUNG</name>
<evidence type="ECO:0000313" key="1">
    <source>
        <dbReference type="EMBL" id="KAJ9051612.1"/>
    </source>
</evidence>
<organism evidence="1 2">
    <name type="scientific">Entomophthora muscae</name>
    <dbReference type="NCBI Taxonomy" id="34485"/>
    <lineage>
        <taxon>Eukaryota</taxon>
        <taxon>Fungi</taxon>
        <taxon>Fungi incertae sedis</taxon>
        <taxon>Zoopagomycota</taxon>
        <taxon>Entomophthoromycotina</taxon>
        <taxon>Entomophthoromycetes</taxon>
        <taxon>Entomophthorales</taxon>
        <taxon>Entomophthoraceae</taxon>
        <taxon>Entomophthora</taxon>
    </lineage>
</organism>
<dbReference type="EC" id="1.3.1.38" evidence="1"/>
<evidence type="ECO:0000313" key="2">
    <source>
        <dbReference type="Proteomes" id="UP001165960"/>
    </source>
</evidence>